<name>A0AAD5FCZ3_SILAS</name>
<keyword evidence="6" id="KW-1185">Reference proteome</keyword>
<comment type="caution">
    <text evidence="5">The sequence shown here is derived from an EMBL/GenBank/DDBJ whole genome shotgun (WGS) entry which is preliminary data.</text>
</comment>
<dbReference type="AlphaFoldDB" id="A0AAD5FCZ3"/>
<sequence>MPHLSWSLHRAQCRAFKNGEISEEKCSQKCSHFKLIMVKEKEDLPQPNSQPYLSHCKERDANDCWFFFTYATKNESAEVYVVEKLGKWNRI</sequence>
<feature type="domain" description="Integrin beta subunit tail" evidence="4">
    <location>
        <begin position="11"/>
        <end position="89"/>
    </location>
</feature>
<dbReference type="Proteomes" id="UP001205998">
    <property type="component" value="Unassembled WGS sequence"/>
</dbReference>
<evidence type="ECO:0000256" key="2">
    <source>
        <dbReference type="ARBA" id="ARBA00022737"/>
    </source>
</evidence>
<keyword evidence="3" id="KW-1133">Transmembrane helix</keyword>
<evidence type="ECO:0000256" key="1">
    <source>
        <dbReference type="ARBA" id="ARBA00022536"/>
    </source>
</evidence>
<accession>A0AAD5FCZ3</accession>
<evidence type="ECO:0000313" key="6">
    <source>
        <dbReference type="Proteomes" id="UP001205998"/>
    </source>
</evidence>
<evidence type="ECO:0000259" key="4">
    <source>
        <dbReference type="SMART" id="SM01242"/>
    </source>
</evidence>
<dbReference type="Pfam" id="PF07965">
    <property type="entry name" value="Integrin_B_tail"/>
    <property type="match status" value="1"/>
</dbReference>
<reference evidence="5" key="1">
    <citation type="submission" date="2018-07" db="EMBL/GenBank/DDBJ databases">
        <title>Comparative genomics of catfishes provides insights into carnivory and benthic adaptation.</title>
        <authorList>
            <person name="Zhang Y."/>
            <person name="Wang D."/>
            <person name="Peng Z."/>
            <person name="Zheng S."/>
            <person name="Shao F."/>
            <person name="Tao W."/>
        </authorList>
    </citation>
    <scope>NUCLEOTIDE SEQUENCE</scope>
    <source>
        <strain evidence="5">Chongqing</strain>
    </source>
</reference>
<dbReference type="GO" id="GO:0007229">
    <property type="term" value="P:integrin-mediated signaling pathway"/>
    <property type="evidence" value="ECO:0007669"/>
    <property type="project" value="UniProtKB-KW"/>
</dbReference>
<keyword evidence="1" id="KW-0245">EGF-like domain</keyword>
<organism evidence="5 6">
    <name type="scientific">Silurus asotus</name>
    <name type="common">Amur catfish</name>
    <name type="synonym">Parasilurus asotus</name>
    <dbReference type="NCBI Taxonomy" id="30991"/>
    <lineage>
        <taxon>Eukaryota</taxon>
        <taxon>Metazoa</taxon>
        <taxon>Chordata</taxon>
        <taxon>Craniata</taxon>
        <taxon>Vertebrata</taxon>
        <taxon>Euteleostomi</taxon>
        <taxon>Actinopterygii</taxon>
        <taxon>Neopterygii</taxon>
        <taxon>Teleostei</taxon>
        <taxon>Ostariophysi</taxon>
        <taxon>Siluriformes</taxon>
        <taxon>Siluridae</taxon>
        <taxon>Silurus</taxon>
    </lineage>
</organism>
<proteinExistence type="predicted"/>
<dbReference type="SMART" id="SM01242">
    <property type="entry name" value="Integrin_B_tail"/>
    <property type="match status" value="1"/>
</dbReference>
<dbReference type="InterPro" id="IPR036349">
    <property type="entry name" value="Integrin_bsu_tail_dom_sf"/>
</dbReference>
<dbReference type="EMBL" id="MU566098">
    <property type="protein sequence ID" value="KAI5611428.1"/>
    <property type="molecule type" value="Genomic_DNA"/>
</dbReference>
<keyword evidence="5" id="KW-0401">Integrin</keyword>
<dbReference type="Gene3D" id="4.10.1240.30">
    <property type="match status" value="1"/>
</dbReference>
<keyword evidence="2" id="KW-0677">Repeat</keyword>
<dbReference type="SUPFAM" id="SSF69687">
    <property type="entry name" value="Integrin beta tail domain"/>
    <property type="match status" value="1"/>
</dbReference>
<evidence type="ECO:0000256" key="3">
    <source>
        <dbReference type="ARBA" id="ARBA00022989"/>
    </source>
</evidence>
<evidence type="ECO:0000313" key="5">
    <source>
        <dbReference type="EMBL" id="KAI5611428.1"/>
    </source>
</evidence>
<keyword evidence="3" id="KW-0812">Transmembrane</keyword>
<gene>
    <name evidence="5" type="ORF">C0J50_11827</name>
</gene>
<protein>
    <submittedName>
        <fullName evidence="5">Integrin, beta 1b</fullName>
    </submittedName>
</protein>
<dbReference type="InterPro" id="IPR012896">
    <property type="entry name" value="Integrin_bsu_tail"/>
</dbReference>
<keyword evidence="3" id="KW-0472">Membrane</keyword>